<comment type="similarity">
    <text evidence="3">In the N-terminal section; belongs to the phytochrome family.</text>
</comment>
<keyword evidence="18" id="KW-1185">Reference proteome</keyword>
<dbReference type="InterPro" id="IPR036097">
    <property type="entry name" value="HisK_dim/P_sf"/>
</dbReference>
<dbReference type="InterPro" id="IPR005467">
    <property type="entry name" value="His_kinase_dom"/>
</dbReference>
<evidence type="ECO:0000256" key="11">
    <source>
        <dbReference type="ARBA" id="ARBA00023136"/>
    </source>
</evidence>
<dbReference type="Gene3D" id="1.10.287.130">
    <property type="match status" value="1"/>
</dbReference>
<dbReference type="HOGENOM" id="CLU_000445_89_6_3"/>
<reference evidence="17 18" key="1">
    <citation type="submission" date="2012-06" db="EMBL/GenBank/DDBJ databases">
        <title>Finished chromosome of genome of Oscillatoria acuminata PCC 6304.</title>
        <authorList>
            <consortium name="US DOE Joint Genome Institute"/>
            <person name="Gugger M."/>
            <person name="Coursin T."/>
            <person name="Rippka R."/>
            <person name="Tandeau De Marsac N."/>
            <person name="Huntemann M."/>
            <person name="Wei C.-L."/>
            <person name="Han J."/>
            <person name="Detter J.C."/>
            <person name="Han C."/>
            <person name="Tapia R."/>
            <person name="Davenport K."/>
            <person name="Daligault H."/>
            <person name="Erkkila T."/>
            <person name="Gu W."/>
            <person name="Munk A.C.C."/>
            <person name="Teshima H."/>
            <person name="Xu Y."/>
            <person name="Chain P."/>
            <person name="Chen A."/>
            <person name="Krypides N."/>
            <person name="Mavromatis K."/>
            <person name="Markowitz V."/>
            <person name="Szeto E."/>
            <person name="Ivanova N."/>
            <person name="Mikhailova N."/>
            <person name="Ovchinnikova G."/>
            <person name="Pagani I."/>
            <person name="Pati A."/>
            <person name="Goodwin L."/>
            <person name="Peters L."/>
            <person name="Pitluck S."/>
            <person name="Woyke T."/>
            <person name="Kerfeld C."/>
        </authorList>
    </citation>
    <scope>NUCLEOTIDE SEQUENCE [LARGE SCALE GENOMIC DNA]</scope>
    <source>
        <strain evidence="17 18">PCC 6304</strain>
    </source>
</reference>
<dbReference type="OrthoDB" id="510512at2"/>
<name>K9TNY0_9CYAN</name>
<dbReference type="SMART" id="SM00304">
    <property type="entry name" value="HAMP"/>
    <property type="match status" value="1"/>
</dbReference>
<proteinExistence type="inferred from homology"/>
<dbReference type="Gene3D" id="3.30.565.10">
    <property type="entry name" value="Histidine kinase-like ATPase, C-terminal domain"/>
    <property type="match status" value="1"/>
</dbReference>
<protein>
    <recommendedName>
        <fullName evidence="13">Circadian input-output histidine kinase CikA</fullName>
        <ecNumber evidence="4">2.7.13.3</ecNumber>
    </recommendedName>
</protein>
<dbReference type="Pfam" id="PF00672">
    <property type="entry name" value="HAMP"/>
    <property type="match status" value="1"/>
</dbReference>
<dbReference type="FunFam" id="1.10.287.130:FF:000038">
    <property type="entry name" value="Sensory transduction histidine kinase"/>
    <property type="match status" value="1"/>
</dbReference>
<keyword evidence="14" id="KW-1133">Transmembrane helix</keyword>
<dbReference type="STRING" id="56110.Oscil6304_4310"/>
<comment type="subcellular location">
    <subcellularLocation>
        <location evidence="2">Membrane</location>
    </subcellularLocation>
</comment>
<keyword evidence="9" id="KW-0067">ATP-binding</keyword>
<keyword evidence="14" id="KW-0812">Transmembrane</keyword>
<dbReference type="InterPro" id="IPR003661">
    <property type="entry name" value="HisK_dim/P_dom"/>
</dbReference>
<dbReference type="InterPro" id="IPR036890">
    <property type="entry name" value="HATPase_C_sf"/>
</dbReference>
<dbReference type="FunFam" id="3.30.565.10:FF:000010">
    <property type="entry name" value="Sensor histidine kinase RcsC"/>
    <property type="match status" value="1"/>
</dbReference>
<dbReference type="InterPro" id="IPR003594">
    <property type="entry name" value="HATPase_dom"/>
</dbReference>
<gene>
    <name evidence="17" type="ORF">Oscil6304_4310</name>
</gene>
<dbReference type="PROSITE" id="PS50885">
    <property type="entry name" value="HAMP"/>
    <property type="match status" value="1"/>
</dbReference>
<evidence type="ECO:0000313" key="17">
    <source>
        <dbReference type="EMBL" id="AFY83836.1"/>
    </source>
</evidence>
<dbReference type="EMBL" id="CP003607">
    <property type="protein sequence ID" value="AFY83836.1"/>
    <property type="molecule type" value="Genomic_DNA"/>
</dbReference>
<evidence type="ECO:0000256" key="4">
    <source>
        <dbReference type="ARBA" id="ARBA00012438"/>
    </source>
</evidence>
<feature type="transmembrane region" description="Helical" evidence="14">
    <location>
        <begin position="173"/>
        <end position="192"/>
    </location>
</feature>
<keyword evidence="12" id="KW-0131">Cell cycle</keyword>
<dbReference type="EC" id="2.7.13.3" evidence="4"/>
<evidence type="ECO:0000259" key="15">
    <source>
        <dbReference type="PROSITE" id="PS50109"/>
    </source>
</evidence>
<keyword evidence="10" id="KW-0902">Two-component regulatory system</keyword>
<dbReference type="SUPFAM" id="SSF158472">
    <property type="entry name" value="HAMP domain-like"/>
    <property type="match status" value="1"/>
</dbReference>
<dbReference type="PROSITE" id="PS50109">
    <property type="entry name" value="HIS_KIN"/>
    <property type="match status" value="1"/>
</dbReference>
<dbReference type="SMART" id="SM00388">
    <property type="entry name" value="HisKA"/>
    <property type="match status" value="1"/>
</dbReference>
<dbReference type="InterPro" id="IPR050736">
    <property type="entry name" value="Sensor_HK_Regulatory"/>
</dbReference>
<dbReference type="Pfam" id="PF00512">
    <property type="entry name" value="HisKA"/>
    <property type="match status" value="1"/>
</dbReference>
<dbReference type="CDD" id="cd16922">
    <property type="entry name" value="HATPase_EvgS-ArcB-TorS-like"/>
    <property type="match status" value="1"/>
</dbReference>
<dbReference type="InterPro" id="IPR003660">
    <property type="entry name" value="HAMP_dom"/>
</dbReference>
<dbReference type="Gene3D" id="3.30.450.20">
    <property type="entry name" value="PAS domain"/>
    <property type="match status" value="1"/>
</dbReference>
<dbReference type="AlphaFoldDB" id="K9TNY0"/>
<evidence type="ECO:0000256" key="14">
    <source>
        <dbReference type="SAM" id="Phobius"/>
    </source>
</evidence>
<evidence type="ECO:0000256" key="8">
    <source>
        <dbReference type="ARBA" id="ARBA00022777"/>
    </source>
</evidence>
<evidence type="ECO:0000256" key="1">
    <source>
        <dbReference type="ARBA" id="ARBA00000085"/>
    </source>
</evidence>
<dbReference type="KEGG" id="oac:Oscil6304_4310"/>
<evidence type="ECO:0000256" key="2">
    <source>
        <dbReference type="ARBA" id="ARBA00004370"/>
    </source>
</evidence>
<sequence length="632" mass="69719">MVIFNRKKGLSLASKLTLAMTTLAIVTVGSVTGLFLRRTQQNFRSELENQAEIVLTTLAITTAHALQNQQADFLEEILEQLGSEQILVVGRIYGADGRIVADIYNDDIWRYNTEPDAFGVILVNSNQTVFEWQSDRLIAGKVVIREEQLLGAVSIGLSTAELWEKMAAVRNQGIIAALSASVAGTLFALLLARSITRPLQEMTAATERLAEGDLDQTIVVGSHDELFLLAESFNSMTEQLKTSIATLEERAEALHQSEAKNRALLEAIPDLMLQFSQDGTFMDFKGGRGDTLLRPAGDLLTQNLDSILPPGLARIYLKYVQIALETDDIQVFEYDWFINETRRYFEVRMVVSGHQQVLAIIRDITANKLTQLELEQAKEAAEAASHAKSMFLATMSHELRTPLNAILGYSDLLRDQAHEEGLEEFVPDLDQIHQSGLNLLTIISDILDISKIEAGHTKLYLERFNMAALIAEVQSHTKLSILKNSNQLEVKYGDELGTMTADRTKVKQVLLNLLSNAAKFTQNGQITFSVDRIEAVTPNGDPDPNPDAAIFVFTVTDTGIGMTPEQIQKIFQPFVQADEKYTRKYGGTGLGLAIGQNFCHMMGGSITVESQPGEGSSFTCRLPAVVHNPQGS</sequence>
<dbReference type="InterPro" id="IPR004358">
    <property type="entry name" value="Sig_transdc_His_kin-like_C"/>
</dbReference>
<dbReference type="Pfam" id="PF02518">
    <property type="entry name" value="HATPase_c"/>
    <property type="match status" value="1"/>
</dbReference>
<accession>K9TNY0</accession>
<feature type="domain" description="HAMP" evidence="16">
    <location>
        <begin position="193"/>
        <end position="245"/>
    </location>
</feature>
<dbReference type="InParanoid" id="K9TNY0"/>
<dbReference type="InterPro" id="IPR035965">
    <property type="entry name" value="PAS-like_dom_sf"/>
</dbReference>
<dbReference type="SUPFAM" id="SSF55785">
    <property type="entry name" value="PYP-like sensor domain (PAS domain)"/>
    <property type="match status" value="1"/>
</dbReference>
<evidence type="ECO:0000259" key="16">
    <source>
        <dbReference type="PROSITE" id="PS50885"/>
    </source>
</evidence>
<dbReference type="PANTHER" id="PTHR43711:SF26">
    <property type="entry name" value="SENSOR HISTIDINE KINASE RCSC"/>
    <property type="match status" value="1"/>
</dbReference>
<evidence type="ECO:0000256" key="12">
    <source>
        <dbReference type="ARBA" id="ARBA00023306"/>
    </source>
</evidence>
<keyword evidence="7" id="KW-0547">Nucleotide-binding</keyword>
<dbReference type="PATRIC" id="fig|56110.3.peg.5230"/>
<comment type="catalytic activity">
    <reaction evidence="1">
        <text>ATP + protein L-histidine = ADP + protein N-phospho-L-histidine.</text>
        <dbReference type="EC" id="2.7.13.3"/>
    </reaction>
</comment>
<organism evidence="17 18">
    <name type="scientific">Oscillatoria acuminata PCC 6304</name>
    <dbReference type="NCBI Taxonomy" id="56110"/>
    <lineage>
        <taxon>Bacteria</taxon>
        <taxon>Bacillati</taxon>
        <taxon>Cyanobacteriota</taxon>
        <taxon>Cyanophyceae</taxon>
        <taxon>Oscillatoriophycideae</taxon>
        <taxon>Oscillatoriales</taxon>
        <taxon>Oscillatoriaceae</taxon>
        <taxon>Oscillatoria</taxon>
    </lineage>
</organism>
<feature type="transmembrane region" description="Helical" evidence="14">
    <location>
        <begin position="16"/>
        <end position="36"/>
    </location>
</feature>
<dbReference type="SUPFAM" id="SSF55874">
    <property type="entry name" value="ATPase domain of HSP90 chaperone/DNA topoisomerase II/histidine kinase"/>
    <property type="match status" value="1"/>
</dbReference>
<dbReference type="CDD" id="cd00082">
    <property type="entry name" value="HisKA"/>
    <property type="match status" value="1"/>
</dbReference>
<keyword evidence="8 17" id="KW-0418">Kinase</keyword>
<keyword evidence="5" id="KW-0597">Phosphoprotein</keyword>
<feature type="domain" description="Histidine kinase" evidence="15">
    <location>
        <begin position="394"/>
        <end position="626"/>
    </location>
</feature>
<dbReference type="GO" id="GO:0005524">
    <property type="term" value="F:ATP binding"/>
    <property type="evidence" value="ECO:0007669"/>
    <property type="project" value="UniProtKB-KW"/>
</dbReference>
<dbReference type="SMART" id="SM00387">
    <property type="entry name" value="HATPase_c"/>
    <property type="match status" value="1"/>
</dbReference>
<evidence type="ECO:0000256" key="9">
    <source>
        <dbReference type="ARBA" id="ARBA00022840"/>
    </source>
</evidence>
<dbReference type="Gene3D" id="6.10.340.10">
    <property type="match status" value="1"/>
</dbReference>
<dbReference type="GO" id="GO:0016020">
    <property type="term" value="C:membrane"/>
    <property type="evidence" value="ECO:0007669"/>
    <property type="project" value="UniProtKB-SubCell"/>
</dbReference>
<evidence type="ECO:0000256" key="6">
    <source>
        <dbReference type="ARBA" id="ARBA00022679"/>
    </source>
</evidence>
<keyword evidence="11 14" id="KW-0472">Membrane</keyword>
<dbReference type="CDD" id="cd06225">
    <property type="entry name" value="HAMP"/>
    <property type="match status" value="1"/>
</dbReference>
<dbReference type="FunCoup" id="K9TNY0">
    <property type="interactions" value="302"/>
</dbReference>
<evidence type="ECO:0000256" key="5">
    <source>
        <dbReference type="ARBA" id="ARBA00022553"/>
    </source>
</evidence>
<evidence type="ECO:0000256" key="10">
    <source>
        <dbReference type="ARBA" id="ARBA00023012"/>
    </source>
</evidence>
<evidence type="ECO:0000256" key="3">
    <source>
        <dbReference type="ARBA" id="ARBA00006402"/>
    </source>
</evidence>
<dbReference type="Proteomes" id="UP000010367">
    <property type="component" value="Chromosome"/>
</dbReference>
<dbReference type="PRINTS" id="PR00344">
    <property type="entry name" value="BCTRLSENSOR"/>
</dbReference>
<dbReference type="PANTHER" id="PTHR43711">
    <property type="entry name" value="TWO-COMPONENT HISTIDINE KINASE"/>
    <property type="match status" value="1"/>
</dbReference>
<keyword evidence="6" id="KW-0808">Transferase</keyword>
<evidence type="ECO:0000256" key="7">
    <source>
        <dbReference type="ARBA" id="ARBA00022741"/>
    </source>
</evidence>
<evidence type="ECO:0000256" key="13">
    <source>
        <dbReference type="ARBA" id="ARBA00074306"/>
    </source>
</evidence>
<dbReference type="GO" id="GO:0000155">
    <property type="term" value="F:phosphorelay sensor kinase activity"/>
    <property type="evidence" value="ECO:0007669"/>
    <property type="project" value="InterPro"/>
</dbReference>
<dbReference type="eggNOG" id="COG5002">
    <property type="taxonomic scope" value="Bacteria"/>
</dbReference>
<dbReference type="SUPFAM" id="SSF47384">
    <property type="entry name" value="Homodimeric domain of signal transducing histidine kinase"/>
    <property type="match status" value="1"/>
</dbReference>
<evidence type="ECO:0000313" key="18">
    <source>
        <dbReference type="Proteomes" id="UP000010367"/>
    </source>
</evidence>